<dbReference type="InterPro" id="IPR021711">
    <property type="entry name" value="DUF3295"/>
</dbReference>
<gene>
    <name evidence="3" type="ORF">H0G86_010015</name>
</gene>
<dbReference type="InterPro" id="IPR013087">
    <property type="entry name" value="Znf_C2H2_type"/>
</dbReference>
<dbReference type="SMART" id="SM00355">
    <property type="entry name" value="ZnF_C2H2"/>
    <property type="match status" value="2"/>
</dbReference>
<dbReference type="Pfam" id="PF11702">
    <property type="entry name" value="DUF3295"/>
    <property type="match status" value="1"/>
</dbReference>
<dbReference type="PANTHER" id="PTHR35391:SF7">
    <property type="entry name" value="C2H2-TYPE DOMAIN-CONTAINING PROTEIN"/>
    <property type="match status" value="1"/>
</dbReference>
<feature type="compositionally biased region" description="Acidic residues" evidence="1">
    <location>
        <begin position="843"/>
        <end position="856"/>
    </location>
</feature>
<dbReference type="AlphaFoldDB" id="A0A8G0LNN4"/>
<keyword evidence="4" id="KW-1185">Reference proteome</keyword>
<proteinExistence type="predicted"/>
<feature type="region of interest" description="Disordered" evidence="1">
    <location>
        <begin position="556"/>
        <end position="624"/>
    </location>
</feature>
<feature type="compositionally biased region" description="Basic and acidic residues" evidence="1">
    <location>
        <begin position="596"/>
        <end position="608"/>
    </location>
</feature>
<feature type="domain" description="C2H2-type" evidence="2">
    <location>
        <begin position="404"/>
        <end position="430"/>
    </location>
</feature>
<evidence type="ECO:0000259" key="2">
    <source>
        <dbReference type="SMART" id="SM00355"/>
    </source>
</evidence>
<feature type="region of interest" description="Disordered" evidence="1">
    <location>
        <begin position="474"/>
        <end position="515"/>
    </location>
</feature>
<dbReference type="Proteomes" id="UP000826661">
    <property type="component" value="Chromosome V"/>
</dbReference>
<feature type="region of interest" description="Disordered" evidence="1">
    <location>
        <begin position="833"/>
        <end position="859"/>
    </location>
</feature>
<reference evidence="3 4" key="1">
    <citation type="journal article" date="2021" name="BMC Genomics">
        <title>Telomere-to-telomere genome assembly of asparaginase-producing Trichoderma simmonsii.</title>
        <authorList>
            <person name="Chung D."/>
            <person name="Kwon Y.M."/>
            <person name="Yang Y."/>
        </authorList>
    </citation>
    <scope>NUCLEOTIDE SEQUENCE [LARGE SCALE GENOMIC DNA]</scope>
    <source>
        <strain evidence="3 4">GH-Sj1</strain>
    </source>
</reference>
<evidence type="ECO:0000313" key="3">
    <source>
        <dbReference type="EMBL" id="QYT03041.1"/>
    </source>
</evidence>
<feature type="region of interest" description="Disordered" evidence="1">
    <location>
        <begin position="644"/>
        <end position="686"/>
    </location>
</feature>
<dbReference type="EMBL" id="CP075868">
    <property type="protein sequence ID" value="QYT03041.1"/>
    <property type="molecule type" value="Genomic_DNA"/>
</dbReference>
<evidence type="ECO:0000256" key="1">
    <source>
        <dbReference type="SAM" id="MobiDB-lite"/>
    </source>
</evidence>
<feature type="compositionally biased region" description="Basic and acidic residues" evidence="1">
    <location>
        <begin position="478"/>
        <end position="487"/>
    </location>
</feature>
<organism evidence="3 4">
    <name type="scientific">Trichoderma simmonsii</name>
    <dbReference type="NCBI Taxonomy" id="1491479"/>
    <lineage>
        <taxon>Eukaryota</taxon>
        <taxon>Fungi</taxon>
        <taxon>Dikarya</taxon>
        <taxon>Ascomycota</taxon>
        <taxon>Pezizomycotina</taxon>
        <taxon>Sordariomycetes</taxon>
        <taxon>Hypocreomycetidae</taxon>
        <taxon>Hypocreales</taxon>
        <taxon>Hypocreaceae</taxon>
        <taxon>Trichoderma</taxon>
    </lineage>
</organism>
<dbReference type="PANTHER" id="PTHR35391">
    <property type="entry name" value="C2H2-TYPE DOMAIN-CONTAINING PROTEIN-RELATED"/>
    <property type="match status" value="1"/>
</dbReference>
<feature type="domain" description="C2H2-type" evidence="2">
    <location>
        <begin position="363"/>
        <end position="390"/>
    </location>
</feature>
<accession>A0A8G0LNN4</accession>
<name>A0A8G0LNN4_9HYPO</name>
<sequence>MVPNFGLLIIVMPVTPQAEDRIYNLACECEQLFKKHLSQGHSPLVASLLAEYQQRFSIWTAYLGVFARPSQCLDRRLQTLHDIRDIVLRLLGLLKRALSLFDPSGGAATEDTEIKSQDTEITLKPGVEKAQDKEESLKSGVESLTEIEETLDRLNRLGVAIRQSARLNLNHRVKLFTQNVNVKDYEHLFTNMVQVLYPNAHPSLQSRLARSMTDRLARIVFLKSRQLALATRRNEQPQQMADIPEDEAVQEEAALTAHISHHPPPPLISQQLLPQPIGPRTSFSDLSSLDTGLFRSRLNDIWRLKSKTRKTSSTQIKYDNYPRPPNKSDVELVVCEWCAQPLSGEDLDPAIWRRHVDRDLEPYMCLSEGCAESSAGFSAFEDWSNHMQTHGQRWHQDVYLMPSWICAICEDDHYAFGDPENLLSHMQETHIGQFSAEQIQIISRRSKISRRRSLNECPLCCFQIRDIDLETKVVSQKRSGEPLEGKSIKTTRTSVDRSPPKPSENTDNSTTESSLQGAKIMTQHIASHLQALMALTIRIASRQTDQSVAMEISSDVVDSDDAFSSSRDEDLPPLSILNDHTSVGPDPLTSPTIPSYRDDSNRRSDDHGLQQVIPPESEDLGKWGNVPRQGEVLAELEVPALEVLTADTGDTNEETLMGSDADSSDERTADNDALSTKGIPIQDNRQRNVDDMLFQRASLVHSPTPRGSLLTLMMEQNKRSQSQGDHASQSNLAIPQLQTASNNLSLQGSTKGSDEAPFATEGSINTTLATEGSISTTPTLIQGIPIVGNASDMQDQAALSPRTTRRHMLETELTESLRRHLLWERQQRPTNVILKDSNTPDPVTEDNGCDDPDEPMEAPSLDIQDGFTFNNDDWTYF</sequence>
<feature type="compositionally biased region" description="Low complexity" evidence="1">
    <location>
        <begin position="503"/>
        <end position="514"/>
    </location>
</feature>
<protein>
    <recommendedName>
        <fullName evidence="2">C2H2-type domain-containing protein</fullName>
    </recommendedName>
</protein>
<evidence type="ECO:0000313" key="4">
    <source>
        <dbReference type="Proteomes" id="UP000826661"/>
    </source>
</evidence>